<gene>
    <name evidence="2" type="ORF">PVAP13_9NG678814</name>
</gene>
<keyword evidence="3" id="KW-1185">Reference proteome</keyword>
<feature type="region of interest" description="Disordered" evidence="1">
    <location>
        <begin position="1"/>
        <end position="23"/>
    </location>
</feature>
<feature type="compositionally biased region" description="Low complexity" evidence="1">
    <location>
        <begin position="65"/>
        <end position="74"/>
    </location>
</feature>
<evidence type="ECO:0000313" key="2">
    <source>
        <dbReference type="EMBL" id="KAG2541390.1"/>
    </source>
</evidence>
<feature type="region of interest" description="Disordered" evidence="1">
    <location>
        <begin position="199"/>
        <end position="416"/>
    </location>
</feature>
<dbReference type="EMBL" id="CM029054">
    <property type="protein sequence ID" value="KAG2541390.1"/>
    <property type="molecule type" value="Genomic_DNA"/>
</dbReference>
<feature type="compositionally biased region" description="Basic and acidic residues" evidence="1">
    <location>
        <begin position="442"/>
        <end position="463"/>
    </location>
</feature>
<dbReference type="Proteomes" id="UP000823388">
    <property type="component" value="Chromosome 9N"/>
</dbReference>
<feature type="compositionally biased region" description="Basic residues" evidence="1">
    <location>
        <begin position="240"/>
        <end position="255"/>
    </location>
</feature>
<organism evidence="2 3">
    <name type="scientific">Panicum virgatum</name>
    <name type="common">Blackwell switchgrass</name>
    <dbReference type="NCBI Taxonomy" id="38727"/>
    <lineage>
        <taxon>Eukaryota</taxon>
        <taxon>Viridiplantae</taxon>
        <taxon>Streptophyta</taxon>
        <taxon>Embryophyta</taxon>
        <taxon>Tracheophyta</taxon>
        <taxon>Spermatophyta</taxon>
        <taxon>Magnoliopsida</taxon>
        <taxon>Liliopsida</taxon>
        <taxon>Poales</taxon>
        <taxon>Poaceae</taxon>
        <taxon>PACMAD clade</taxon>
        <taxon>Panicoideae</taxon>
        <taxon>Panicodae</taxon>
        <taxon>Paniceae</taxon>
        <taxon>Panicinae</taxon>
        <taxon>Panicum</taxon>
        <taxon>Panicum sect. Hiantes</taxon>
    </lineage>
</organism>
<feature type="compositionally biased region" description="Low complexity" evidence="1">
    <location>
        <begin position="352"/>
        <end position="363"/>
    </location>
</feature>
<feature type="region of interest" description="Disordered" evidence="1">
    <location>
        <begin position="441"/>
        <end position="463"/>
    </location>
</feature>
<feature type="compositionally biased region" description="Gly residues" evidence="1">
    <location>
        <begin position="376"/>
        <end position="396"/>
    </location>
</feature>
<accession>A0A8T0MW68</accession>
<feature type="region of interest" description="Disordered" evidence="1">
    <location>
        <begin position="47"/>
        <end position="74"/>
    </location>
</feature>
<reference evidence="2" key="1">
    <citation type="submission" date="2020-05" db="EMBL/GenBank/DDBJ databases">
        <title>WGS assembly of Panicum virgatum.</title>
        <authorList>
            <person name="Lovell J.T."/>
            <person name="Jenkins J."/>
            <person name="Shu S."/>
            <person name="Juenger T.E."/>
            <person name="Schmutz J."/>
        </authorList>
    </citation>
    <scope>NUCLEOTIDE SEQUENCE</scope>
    <source>
        <strain evidence="2">AP13</strain>
    </source>
</reference>
<protein>
    <submittedName>
        <fullName evidence="2">Uncharacterized protein</fullName>
    </submittedName>
</protein>
<name>A0A8T0MW68_PANVG</name>
<dbReference type="AlphaFoldDB" id="A0A8T0MW68"/>
<feature type="compositionally biased region" description="Low complexity" evidence="1">
    <location>
        <begin position="289"/>
        <end position="306"/>
    </location>
</feature>
<comment type="caution">
    <text evidence="2">The sequence shown here is derived from an EMBL/GenBank/DDBJ whole genome shotgun (WGS) entry which is preliminary data.</text>
</comment>
<evidence type="ECO:0000256" key="1">
    <source>
        <dbReference type="SAM" id="MobiDB-lite"/>
    </source>
</evidence>
<feature type="region of interest" description="Disordered" evidence="1">
    <location>
        <begin position="93"/>
        <end position="135"/>
    </location>
</feature>
<feature type="compositionally biased region" description="Low complexity" evidence="1">
    <location>
        <begin position="212"/>
        <end position="225"/>
    </location>
</feature>
<evidence type="ECO:0000313" key="3">
    <source>
        <dbReference type="Proteomes" id="UP000823388"/>
    </source>
</evidence>
<proteinExistence type="predicted"/>
<sequence>MDTHSFAPLQRRLTTGQAPHKAQRERGAPCFGLMMLMADCVDCTTPGSCPNRPDPRKNPLQRFLSSSRYSPSKSSVVPDVCCAVAAPPHGSTRVRSNCRVSPRTPPPPAAPARRGWPPRLRHRRQARPPHAAASSRGCAAWQAAAAHRSCRRGRARLRLASGRCHRHGSAIAAAAAGLCLRRSPAVVDHLRRSPAVVDHHHGSVRPLRWGTPRRPWLSTSSSPRSTRPPPLHTVGQRSGPRPRLRPPRPASRGRRTASPCAGGSCGRRARARPPPPRPARATERREPQPARANSTSAAAAGSRASGGSRGRRARARPPPPWPERELVEGAAAGAREFNLRRRGRPAREREGAAASAQGSQSPRLVCSTGIRRRDGGGGGLGAVAAACGGGGPGKGGRPPREGGRPARLGSARPRRPRALRSQLHPLLAMAAGVRGGAARVGVEMRERGGGGRRLSDRGWEDNE</sequence>